<dbReference type="InterPro" id="IPR023485">
    <property type="entry name" value="Ptyr_pPase"/>
</dbReference>
<dbReference type="RefSeq" id="WP_091786006.1">
    <property type="nucleotide sequence ID" value="NZ_LT629711.1"/>
</dbReference>
<evidence type="ECO:0000313" key="6">
    <source>
        <dbReference type="EMBL" id="SDP45840.1"/>
    </source>
</evidence>
<dbReference type="EMBL" id="LT629711">
    <property type="protein sequence ID" value="SDP45840.1"/>
    <property type="molecule type" value="Genomic_DNA"/>
</dbReference>
<dbReference type="PRINTS" id="PR00719">
    <property type="entry name" value="LMWPTPASE"/>
</dbReference>
<reference evidence="7" key="1">
    <citation type="submission" date="2016-10" db="EMBL/GenBank/DDBJ databases">
        <authorList>
            <person name="Varghese N."/>
            <person name="Submissions S."/>
        </authorList>
    </citation>
    <scope>NUCLEOTIDE SEQUENCE [LARGE SCALE GENOMIC DNA]</scope>
    <source>
        <strain evidence="7">DSM 22329</strain>
    </source>
</reference>
<keyword evidence="2" id="KW-0378">Hydrolase</keyword>
<dbReference type="OrthoDB" id="9784339at2"/>
<dbReference type="SMART" id="SM00226">
    <property type="entry name" value="LMWPc"/>
    <property type="match status" value="1"/>
</dbReference>
<protein>
    <submittedName>
        <fullName evidence="6">Protein-tyrosine phosphatase</fullName>
    </submittedName>
</protein>
<keyword evidence="3" id="KW-0904">Protein phosphatase</keyword>
<evidence type="ECO:0000256" key="2">
    <source>
        <dbReference type="ARBA" id="ARBA00022801"/>
    </source>
</evidence>
<evidence type="ECO:0000256" key="1">
    <source>
        <dbReference type="ARBA" id="ARBA00011063"/>
    </source>
</evidence>
<dbReference type="InterPro" id="IPR050438">
    <property type="entry name" value="LMW_PTPase"/>
</dbReference>
<feature type="domain" description="Phosphotyrosine protein phosphatase I" evidence="5">
    <location>
        <begin position="6"/>
        <end position="190"/>
    </location>
</feature>
<evidence type="ECO:0000259" key="5">
    <source>
        <dbReference type="SMART" id="SM00226"/>
    </source>
</evidence>
<dbReference type="PANTHER" id="PTHR11717">
    <property type="entry name" value="LOW MOLECULAR WEIGHT PROTEIN TYROSINE PHOSPHATASE"/>
    <property type="match status" value="1"/>
</dbReference>
<dbReference type="Pfam" id="PF01451">
    <property type="entry name" value="LMWPc"/>
    <property type="match status" value="1"/>
</dbReference>
<gene>
    <name evidence="6" type="ORF">SAMN04489867_2527</name>
</gene>
<accession>A0A1H0SW84</accession>
<organism evidence="6 7">
    <name type="scientific">Pedococcus dokdonensis</name>
    <dbReference type="NCBI Taxonomy" id="443156"/>
    <lineage>
        <taxon>Bacteria</taxon>
        <taxon>Bacillati</taxon>
        <taxon>Actinomycetota</taxon>
        <taxon>Actinomycetes</taxon>
        <taxon>Micrococcales</taxon>
        <taxon>Intrasporangiaceae</taxon>
        <taxon>Pedococcus</taxon>
    </lineage>
</organism>
<dbReference type="InterPro" id="IPR036196">
    <property type="entry name" value="Ptyr_pPase_sf"/>
</dbReference>
<sequence length="194" mass="20203">MTAAPGRVLTVCTGNICRSPFLERALQAELDRSWGPGAVEVASAGTGALVGHPMEDQARALLEANGYAADGFRARALGAALVADADLVLTATRAHRGKVLALHPRAVRYTFTFRELAHLVASLTDTDLAGAASAADHLARVASLAAGERGVGVPLSDADADIVDPYRRPPEVFEQMTTQIMAALPAVVRALGKP</sequence>
<feature type="active site" description="Nucleophile" evidence="4">
    <location>
        <position position="12"/>
    </location>
</feature>
<dbReference type="SUPFAM" id="SSF52788">
    <property type="entry name" value="Phosphotyrosine protein phosphatases I"/>
    <property type="match status" value="1"/>
</dbReference>
<keyword evidence="7" id="KW-1185">Reference proteome</keyword>
<dbReference type="InterPro" id="IPR017867">
    <property type="entry name" value="Tyr_phospatase_low_mol_wt"/>
</dbReference>
<dbReference type="Gene3D" id="3.40.50.2300">
    <property type="match status" value="1"/>
</dbReference>
<feature type="active site" evidence="4">
    <location>
        <position position="18"/>
    </location>
</feature>
<dbReference type="STRING" id="443156.SAMN04489867_2527"/>
<comment type="similarity">
    <text evidence="1">Belongs to the low molecular weight phosphotyrosine protein phosphatase family.</text>
</comment>
<dbReference type="Proteomes" id="UP000199077">
    <property type="component" value="Chromosome I"/>
</dbReference>
<name>A0A1H0SW84_9MICO</name>
<evidence type="ECO:0000256" key="3">
    <source>
        <dbReference type="ARBA" id="ARBA00022912"/>
    </source>
</evidence>
<evidence type="ECO:0000256" key="4">
    <source>
        <dbReference type="PIRSR" id="PIRSR617867-1"/>
    </source>
</evidence>
<dbReference type="GO" id="GO:0004725">
    <property type="term" value="F:protein tyrosine phosphatase activity"/>
    <property type="evidence" value="ECO:0007669"/>
    <property type="project" value="InterPro"/>
</dbReference>
<evidence type="ECO:0000313" key="7">
    <source>
        <dbReference type="Proteomes" id="UP000199077"/>
    </source>
</evidence>
<dbReference type="PANTHER" id="PTHR11717:SF31">
    <property type="entry name" value="LOW MOLECULAR WEIGHT PROTEIN-TYROSINE-PHOSPHATASE ETP-RELATED"/>
    <property type="match status" value="1"/>
</dbReference>
<proteinExistence type="inferred from homology"/>
<dbReference type="AlphaFoldDB" id="A0A1H0SW84"/>